<comment type="subcellular location">
    <subcellularLocation>
        <location evidence="1">Golgi apparatus membrane</location>
        <topology evidence="1">Single-pass type II membrane protein</topology>
    </subcellularLocation>
</comment>
<evidence type="ECO:0000259" key="16">
    <source>
        <dbReference type="Pfam" id="PF15024"/>
    </source>
</evidence>
<evidence type="ECO:0000256" key="11">
    <source>
        <dbReference type="ARBA" id="ARBA00023136"/>
    </source>
</evidence>
<evidence type="ECO:0000256" key="3">
    <source>
        <dbReference type="ARBA" id="ARBA00007477"/>
    </source>
</evidence>
<evidence type="ECO:0000256" key="13">
    <source>
        <dbReference type="ARBA" id="ARBA00048243"/>
    </source>
</evidence>
<dbReference type="GO" id="GO:0006487">
    <property type="term" value="P:protein N-linked glycosylation"/>
    <property type="evidence" value="ECO:0007669"/>
    <property type="project" value="TreeGrafter"/>
</dbReference>
<evidence type="ECO:0000256" key="2">
    <source>
        <dbReference type="ARBA" id="ARBA00004922"/>
    </source>
</evidence>
<keyword evidence="10" id="KW-0333">Golgi apparatus</keyword>
<evidence type="ECO:0000256" key="1">
    <source>
        <dbReference type="ARBA" id="ARBA00004323"/>
    </source>
</evidence>
<accession>A0A9P5ZJW2</accession>
<keyword evidence="6" id="KW-0808">Transferase</keyword>
<feature type="transmembrane region" description="Helical" evidence="15">
    <location>
        <begin position="50"/>
        <end position="69"/>
    </location>
</feature>
<protein>
    <recommendedName>
        <fullName evidence="4">alpha-1,6-mannosyl-glycoprotein 6-beta-N-acetylglucosaminyltransferase</fullName>
        <ecNumber evidence="4">2.4.1.155</ecNumber>
    </recommendedName>
</protein>
<organism evidence="17 18">
    <name type="scientific">Pleurotus eryngii</name>
    <name type="common">Boletus of the steppes</name>
    <dbReference type="NCBI Taxonomy" id="5323"/>
    <lineage>
        <taxon>Eukaryota</taxon>
        <taxon>Fungi</taxon>
        <taxon>Dikarya</taxon>
        <taxon>Basidiomycota</taxon>
        <taxon>Agaricomycotina</taxon>
        <taxon>Agaricomycetes</taxon>
        <taxon>Agaricomycetidae</taxon>
        <taxon>Agaricales</taxon>
        <taxon>Pleurotineae</taxon>
        <taxon>Pleurotaceae</taxon>
        <taxon>Pleurotus</taxon>
    </lineage>
</organism>
<feature type="domain" description="Glycosyltransferase family 18 catalytic" evidence="16">
    <location>
        <begin position="242"/>
        <end position="458"/>
    </location>
</feature>
<evidence type="ECO:0000256" key="4">
    <source>
        <dbReference type="ARBA" id="ARBA00012671"/>
    </source>
</evidence>
<dbReference type="OrthoDB" id="2113294at2759"/>
<reference evidence="17" key="1">
    <citation type="submission" date="2020-11" db="EMBL/GenBank/DDBJ databases">
        <authorList>
            <consortium name="DOE Joint Genome Institute"/>
            <person name="Ahrendt S."/>
            <person name="Riley R."/>
            <person name="Andreopoulos W."/>
            <person name="Labutti K."/>
            <person name="Pangilinan J."/>
            <person name="Ruiz-Duenas F.J."/>
            <person name="Barrasa J.M."/>
            <person name="Sanchez-Garcia M."/>
            <person name="Camarero S."/>
            <person name="Miyauchi S."/>
            <person name="Serrano A."/>
            <person name="Linde D."/>
            <person name="Babiker R."/>
            <person name="Drula E."/>
            <person name="Ayuso-Fernandez I."/>
            <person name="Pacheco R."/>
            <person name="Padilla G."/>
            <person name="Ferreira P."/>
            <person name="Barriuso J."/>
            <person name="Kellner H."/>
            <person name="Castanera R."/>
            <person name="Alfaro M."/>
            <person name="Ramirez L."/>
            <person name="Pisabarro A.G."/>
            <person name="Kuo A."/>
            <person name="Tritt A."/>
            <person name="Lipzen A."/>
            <person name="He G."/>
            <person name="Yan M."/>
            <person name="Ng V."/>
            <person name="Cullen D."/>
            <person name="Martin F."/>
            <person name="Rosso M.-N."/>
            <person name="Henrissat B."/>
            <person name="Hibbett D."/>
            <person name="Martinez A.T."/>
            <person name="Grigoriev I.V."/>
        </authorList>
    </citation>
    <scope>NUCLEOTIDE SEQUENCE</scope>
    <source>
        <strain evidence="17">ATCC 90797</strain>
    </source>
</reference>
<evidence type="ECO:0000256" key="5">
    <source>
        <dbReference type="ARBA" id="ARBA00022676"/>
    </source>
</evidence>
<dbReference type="EC" id="2.4.1.155" evidence="4"/>
<comment type="similarity">
    <text evidence="3">Belongs to the glycosyltransferase 18 family.</text>
</comment>
<evidence type="ECO:0000256" key="6">
    <source>
        <dbReference type="ARBA" id="ARBA00022679"/>
    </source>
</evidence>
<dbReference type="AlphaFoldDB" id="A0A9P5ZJW2"/>
<proteinExistence type="inferred from homology"/>
<dbReference type="EMBL" id="MU154683">
    <property type="protein sequence ID" value="KAF9489094.1"/>
    <property type="molecule type" value="Genomic_DNA"/>
</dbReference>
<keyword evidence="7 15" id="KW-0812">Transmembrane</keyword>
<evidence type="ECO:0000256" key="15">
    <source>
        <dbReference type="SAM" id="Phobius"/>
    </source>
</evidence>
<dbReference type="Proteomes" id="UP000807025">
    <property type="component" value="Unassembled WGS sequence"/>
</dbReference>
<feature type="compositionally biased region" description="Basic and acidic residues" evidence="14">
    <location>
        <begin position="1"/>
        <end position="16"/>
    </location>
</feature>
<comment type="pathway">
    <text evidence="2">Protein modification; protein glycosylation.</text>
</comment>
<comment type="caution">
    <text evidence="17">The sequence shown here is derived from an EMBL/GenBank/DDBJ whole genome shotgun (WGS) entry which is preliminary data.</text>
</comment>
<keyword evidence="12" id="KW-0325">Glycoprotein</keyword>
<dbReference type="InterPro" id="IPR026116">
    <property type="entry name" value="GT18_cat"/>
</dbReference>
<evidence type="ECO:0000256" key="8">
    <source>
        <dbReference type="ARBA" id="ARBA00022968"/>
    </source>
</evidence>
<evidence type="ECO:0000256" key="14">
    <source>
        <dbReference type="SAM" id="MobiDB-lite"/>
    </source>
</evidence>
<sequence>MDHTMHWRGEHEHEPETNEEIDPAYELLLPGEHNAYRDRPKHPPWYNRSAYILLCAAALLFISTVLYTIDVFSGSSLRKTLSSASSNYVGSVVSHLWPEGMANRTDNWENENSKTMHALFKCLANGGCGENQTSIVLLSSPHFKDSIAGHTSGEDIWAISILLSLKEMGYTAVYAPHNSELLRTYRQYPDLVKIIISEGSDAERCFKDPQCTKTKDHPLGIPTWKMLAMHFWTGSSHPLGNQWTLSPENFPLLSPGNSKDNVYLGYSVERACKEIPIMPMDERPNQGFVYGKRLDYFFGKDFAWEGVSFVPPFPIQLVAGFSNDSSVLSPPPEGIDNMGVMPKHRFYEHLGMSRVLIGIGRPVLSPTPYDALCMGVPFINPIMHWDKKKPDDRSKWEAQHDGLKYESPPYVYNVKKGNGEGLWKAVKDALDHPIDRYIVPNMTMASLGRRLGALVEKDWKSQAEQLLELRKKTGRGELFEI</sequence>
<keyword evidence="18" id="KW-1185">Reference proteome</keyword>
<evidence type="ECO:0000256" key="12">
    <source>
        <dbReference type="ARBA" id="ARBA00023180"/>
    </source>
</evidence>
<dbReference type="PANTHER" id="PTHR15075:SF2">
    <property type="entry name" value="ALPHA-1,6-MANNOSYLGLYCOPROTEIN 6-BETA-N-ACETYLGLUCOSAMINYLTRANSFERASE"/>
    <property type="match status" value="1"/>
</dbReference>
<evidence type="ECO:0000256" key="7">
    <source>
        <dbReference type="ARBA" id="ARBA00022692"/>
    </source>
</evidence>
<keyword evidence="8" id="KW-0735">Signal-anchor</keyword>
<evidence type="ECO:0000313" key="18">
    <source>
        <dbReference type="Proteomes" id="UP000807025"/>
    </source>
</evidence>
<feature type="region of interest" description="Disordered" evidence="14">
    <location>
        <begin position="1"/>
        <end position="22"/>
    </location>
</feature>
<dbReference type="InterPro" id="IPR052105">
    <property type="entry name" value="MGAT5_Glycosyltransferase"/>
</dbReference>
<keyword evidence="11 15" id="KW-0472">Membrane</keyword>
<evidence type="ECO:0000313" key="17">
    <source>
        <dbReference type="EMBL" id="KAF9489094.1"/>
    </source>
</evidence>
<keyword evidence="9 15" id="KW-1133">Transmembrane helix</keyword>
<dbReference type="GO" id="GO:0000139">
    <property type="term" value="C:Golgi membrane"/>
    <property type="evidence" value="ECO:0007669"/>
    <property type="project" value="UniProtKB-SubCell"/>
</dbReference>
<name>A0A9P5ZJW2_PLEER</name>
<evidence type="ECO:0000256" key="10">
    <source>
        <dbReference type="ARBA" id="ARBA00023034"/>
    </source>
</evidence>
<gene>
    <name evidence="17" type="ORF">BDN71DRAFT_1593647</name>
</gene>
<keyword evidence="5" id="KW-0328">Glycosyltransferase</keyword>
<dbReference type="Pfam" id="PF15024">
    <property type="entry name" value="Glyco_transf_18"/>
    <property type="match status" value="1"/>
</dbReference>
<comment type="catalytic activity">
    <reaction evidence="13">
        <text>N(4)-{beta-D-GlcNAc-(1-&gt;2)-[beta-D-GlcNAc-(1-&gt;4)]-alpha-D-Man-(1-&gt;3)-[beta-D-GlcNAc-(1-&gt;2)-alpha-D-Man-(1-&gt;6)]-beta-D-Man-(1-&gt;4)-beta-D-GlcNAc-(1-&gt;4)-beta-D-GlcNAc}-L-asparaginyl-[protein] + UDP-N-acetyl-alpha-D-glucosamine = N(4)-{beta-D-GlcNAc-(1-&gt;2)-[beta-D-GlcNAc-(1-&gt;4)]-alpha-D-Man-(1-&gt;3)-[beta-D-GlcNAc-(1-&gt;2)-[beta-D-GlcNAc-(1-&gt;6)]-alpha-D-Man-(1-&gt;6)]-beta-D-Man-(1-&gt;4)-beta-D-GlcNAc-(1-&gt;4)-beta-D-GlcNAc}-L-asparaginyl-[protein] + UDP + H(+)</text>
        <dbReference type="Rhea" id="RHEA:16921"/>
        <dbReference type="Rhea" id="RHEA-COMP:14374"/>
        <dbReference type="Rhea" id="RHEA-COMP:14377"/>
        <dbReference type="ChEBI" id="CHEBI:15378"/>
        <dbReference type="ChEBI" id="CHEBI:57705"/>
        <dbReference type="ChEBI" id="CHEBI:58223"/>
        <dbReference type="ChEBI" id="CHEBI:139507"/>
        <dbReference type="ChEBI" id="CHEBI:139510"/>
        <dbReference type="EC" id="2.4.1.155"/>
    </reaction>
</comment>
<evidence type="ECO:0000256" key="9">
    <source>
        <dbReference type="ARBA" id="ARBA00022989"/>
    </source>
</evidence>
<dbReference type="PANTHER" id="PTHR15075">
    <property type="entry name" value="ALPHA-MANNOSIDE BETA-1,6-N-ACETYLGLUCOSAMINYLTRANSFERASE"/>
    <property type="match status" value="1"/>
</dbReference>
<dbReference type="GO" id="GO:0030144">
    <property type="term" value="F:alpha-1,6-mannosylglycoprotein 6-beta-N-acetylglucosaminyltransferase activity"/>
    <property type="evidence" value="ECO:0007669"/>
    <property type="project" value="UniProtKB-EC"/>
</dbReference>